<dbReference type="AlphaFoldDB" id="A0A9Q0CGG9"/>
<keyword evidence="7" id="KW-1185">Reference proteome</keyword>
<evidence type="ECO:0000256" key="2">
    <source>
        <dbReference type="ARBA" id="ARBA00022771"/>
    </source>
</evidence>
<accession>A0A9Q0CGG9</accession>
<dbReference type="Pfam" id="PF13920">
    <property type="entry name" value="zf-C3HC4_3"/>
    <property type="match status" value="1"/>
</dbReference>
<organism evidence="6 7">
    <name type="scientific">Rhynchospora breviuscula</name>
    <dbReference type="NCBI Taxonomy" id="2022672"/>
    <lineage>
        <taxon>Eukaryota</taxon>
        <taxon>Viridiplantae</taxon>
        <taxon>Streptophyta</taxon>
        <taxon>Embryophyta</taxon>
        <taxon>Tracheophyta</taxon>
        <taxon>Spermatophyta</taxon>
        <taxon>Magnoliopsida</taxon>
        <taxon>Liliopsida</taxon>
        <taxon>Poales</taxon>
        <taxon>Cyperaceae</taxon>
        <taxon>Cyperoideae</taxon>
        <taxon>Rhynchosporeae</taxon>
        <taxon>Rhynchospora</taxon>
    </lineage>
</organism>
<name>A0A9Q0CGG9_9POAL</name>
<sequence length="195" mass="22149">MAMSNSQCEQFSLVLSQLLEKQSQEENQLLQVFNHHLIEAFYESRNRYTSALYTSVENFSDLIKEKDEQLASGNLKTQMLHQNLQNAIEARDFWQICSMEKMEIAAALQLQMDKVATPAPCFSSTSCLPERVETGESSFIKPFLPCKLCYSLRACMVFLPCRHLSVCQLCHFSATVCPVCSTEKAEVIEVLLSDE</sequence>
<comment type="caution">
    <text evidence="6">The sequence shown here is derived from an EMBL/GenBank/DDBJ whole genome shotgun (WGS) entry which is preliminary data.</text>
</comment>
<keyword evidence="2 4" id="KW-0863">Zinc-finger</keyword>
<protein>
    <recommendedName>
        <fullName evidence="5">RING-type domain-containing protein</fullName>
    </recommendedName>
</protein>
<dbReference type="InterPro" id="IPR001841">
    <property type="entry name" value="Znf_RING"/>
</dbReference>
<proteinExistence type="predicted"/>
<evidence type="ECO:0000313" key="7">
    <source>
        <dbReference type="Proteomes" id="UP001151287"/>
    </source>
</evidence>
<feature type="domain" description="RING-type" evidence="5">
    <location>
        <begin position="146"/>
        <end position="181"/>
    </location>
</feature>
<dbReference type="Gene3D" id="3.30.40.10">
    <property type="entry name" value="Zinc/RING finger domain, C3HC4 (zinc finger)"/>
    <property type="match status" value="1"/>
</dbReference>
<evidence type="ECO:0000256" key="3">
    <source>
        <dbReference type="ARBA" id="ARBA00022833"/>
    </source>
</evidence>
<dbReference type="Proteomes" id="UP001151287">
    <property type="component" value="Unassembled WGS sequence"/>
</dbReference>
<dbReference type="GO" id="GO:0004842">
    <property type="term" value="F:ubiquitin-protein transferase activity"/>
    <property type="evidence" value="ECO:0007669"/>
    <property type="project" value="TreeGrafter"/>
</dbReference>
<dbReference type="GO" id="GO:0008270">
    <property type="term" value="F:zinc ion binding"/>
    <property type="evidence" value="ECO:0007669"/>
    <property type="project" value="UniProtKB-KW"/>
</dbReference>
<dbReference type="OrthoDB" id="1711136at2759"/>
<evidence type="ECO:0000259" key="5">
    <source>
        <dbReference type="PROSITE" id="PS50089"/>
    </source>
</evidence>
<keyword evidence="1" id="KW-0479">Metal-binding</keyword>
<dbReference type="EMBL" id="JAMQYH010000003">
    <property type="protein sequence ID" value="KAJ1693064.1"/>
    <property type="molecule type" value="Genomic_DNA"/>
</dbReference>
<evidence type="ECO:0000256" key="1">
    <source>
        <dbReference type="ARBA" id="ARBA00022723"/>
    </source>
</evidence>
<reference evidence="6" key="1">
    <citation type="journal article" date="2022" name="Cell">
        <title>Repeat-based holocentromeres influence genome architecture and karyotype evolution.</title>
        <authorList>
            <person name="Hofstatter P.G."/>
            <person name="Thangavel G."/>
            <person name="Lux T."/>
            <person name="Neumann P."/>
            <person name="Vondrak T."/>
            <person name="Novak P."/>
            <person name="Zhang M."/>
            <person name="Costa L."/>
            <person name="Castellani M."/>
            <person name="Scott A."/>
            <person name="Toegelov H."/>
            <person name="Fuchs J."/>
            <person name="Mata-Sucre Y."/>
            <person name="Dias Y."/>
            <person name="Vanzela A.L.L."/>
            <person name="Huettel B."/>
            <person name="Almeida C.C.S."/>
            <person name="Simkova H."/>
            <person name="Souza G."/>
            <person name="Pedrosa-Harand A."/>
            <person name="Macas J."/>
            <person name="Mayer K.F.X."/>
            <person name="Houben A."/>
            <person name="Marques A."/>
        </authorList>
    </citation>
    <scope>NUCLEOTIDE SEQUENCE</scope>
    <source>
        <strain evidence="6">RhyBre1mFocal</strain>
    </source>
</reference>
<dbReference type="PANTHER" id="PTHR42647">
    <property type="entry name" value="SBP (S-RIBONUCLEASE BINDING PROTEIN) FAMILY PROTEIN"/>
    <property type="match status" value="1"/>
</dbReference>
<gene>
    <name evidence="6" type="ORF">LUZ63_009762</name>
</gene>
<evidence type="ECO:0000313" key="6">
    <source>
        <dbReference type="EMBL" id="KAJ1693064.1"/>
    </source>
</evidence>
<keyword evidence="3" id="KW-0862">Zinc</keyword>
<dbReference type="PROSITE" id="PS50089">
    <property type="entry name" value="ZF_RING_2"/>
    <property type="match status" value="1"/>
</dbReference>
<dbReference type="InterPro" id="IPR013083">
    <property type="entry name" value="Znf_RING/FYVE/PHD"/>
</dbReference>
<dbReference type="PANTHER" id="PTHR42647:SF72">
    <property type="entry name" value="EF-HAND CALCIUM-BINDING DOMAIN-CONTAINING PROTEIN 4A"/>
    <property type="match status" value="1"/>
</dbReference>
<evidence type="ECO:0000256" key="4">
    <source>
        <dbReference type="PROSITE-ProRule" id="PRU00175"/>
    </source>
</evidence>
<dbReference type="PIRSF" id="PIRSF036836">
    <property type="entry name" value="RNase_bind_SBP1"/>
    <property type="match status" value="1"/>
</dbReference>